<feature type="domain" description="Integrase catalytic" evidence="2">
    <location>
        <begin position="174"/>
        <end position="348"/>
    </location>
</feature>
<dbReference type="GO" id="GO:0015074">
    <property type="term" value="P:DNA integration"/>
    <property type="evidence" value="ECO:0007669"/>
    <property type="project" value="InterPro"/>
</dbReference>
<gene>
    <name evidence="3" type="primary">pol_836</name>
    <name evidence="3" type="ORF">AVEN_238332_1</name>
</gene>
<protein>
    <recommendedName>
        <fullName evidence="1">RNA-directed DNA polymerase</fullName>
        <ecNumber evidence="1">2.7.7.49</ecNumber>
    </recommendedName>
</protein>
<dbReference type="PANTHER" id="PTHR37984">
    <property type="entry name" value="PROTEIN CBG26694"/>
    <property type="match status" value="1"/>
</dbReference>
<dbReference type="FunFam" id="3.30.420.10:FF:000032">
    <property type="entry name" value="Retrovirus-related Pol polyprotein from transposon 297-like Protein"/>
    <property type="match status" value="1"/>
</dbReference>
<dbReference type="EMBL" id="BGPR01004521">
    <property type="protein sequence ID" value="GBN00478.1"/>
    <property type="molecule type" value="Genomic_DNA"/>
</dbReference>
<name>A0A4Y2KDT8_ARAVE</name>
<dbReference type="InterPro" id="IPR050951">
    <property type="entry name" value="Retrovirus_Pol_polyprotein"/>
</dbReference>
<keyword evidence="4" id="KW-1185">Reference proteome</keyword>
<dbReference type="InterPro" id="IPR001584">
    <property type="entry name" value="Integrase_cat-core"/>
</dbReference>
<reference evidence="3 4" key="1">
    <citation type="journal article" date="2019" name="Sci. Rep.">
        <title>Orb-weaving spider Araneus ventricosus genome elucidates the spidroin gene catalogue.</title>
        <authorList>
            <person name="Kono N."/>
            <person name="Nakamura H."/>
            <person name="Ohtoshi R."/>
            <person name="Moran D.A.P."/>
            <person name="Shinohara A."/>
            <person name="Yoshida Y."/>
            <person name="Fujiwara M."/>
            <person name="Mori M."/>
            <person name="Tomita M."/>
            <person name="Arakawa K."/>
        </authorList>
    </citation>
    <scope>NUCLEOTIDE SEQUENCE [LARGE SCALE GENOMIC DNA]</scope>
</reference>
<evidence type="ECO:0000256" key="1">
    <source>
        <dbReference type="ARBA" id="ARBA00012493"/>
    </source>
</evidence>
<dbReference type="GO" id="GO:0003964">
    <property type="term" value="F:RNA-directed DNA polymerase activity"/>
    <property type="evidence" value="ECO:0007669"/>
    <property type="project" value="UniProtKB-EC"/>
</dbReference>
<dbReference type="Pfam" id="PF17921">
    <property type="entry name" value="Integrase_H2C2"/>
    <property type="match status" value="1"/>
</dbReference>
<dbReference type="SUPFAM" id="SSF53098">
    <property type="entry name" value="Ribonuclease H-like"/>
    <property type="match status" value="1"/>
</dbReference>
<dbReference type="PROSITE" id="PS50994">
    <property type="entry name" value="INTEGRASE"/>
    <property type="match status" value="1"/>
</dbReference>
<dbReference type="PANTHER" id="PTHR37984:SF5">
    <property type="entry name" value="PROTEIN NYNRIN-LIKE"/>
    <property type="match status" value="1"/>
</dbReference>
<dbReference type="InterPro" id="IPR012337">
    <property type="entry name" value="RNaseH-like_sf"/>
</dbReference>
<comment type="caution">
    <text evidence="3">The sequence shown here is derived from an EMBL/GenBank/DDBJ whole genome shotgun (WGS) entry which is preliminary data.</text>
</comment>
<dbReference type="InterPro" id="IPR041588">
    <property type="entry name" value="Integrase_H2C2"/>
</dbReference>
<dbReference type="Gene3D" id="1.10.340.70">
    <property type="match status" value="1"/>
</dbReference>
<dbReference type="Pfam" id="PF00665">
    <property type="entry name" value="rve"/>
    <property type="match status" value="1"/>
</dbReference>
<dbReference type="InterPro" id="IPR036397">
    <property type="entry name" value="RNaseH_sf"/>
</dbReference>
<evidence type="ECO:0000313" key="3">
    <source>
        <dbReference type="EMBL" id="GBN00478.1"/>
    </source>
</evidence>
<organism evidence="3 4">
    <name type="scientific">Araneus ventricosus</name>
    <name type="common">Orbweaver spider</name>
    <name type="synonym">Epeira ventricosa</name>
    <dbReference type="NCBI Taxonomy" id="182803"/>
    <lineage>
        <taxon>Eukaryota</taxon>
        <taxon>Metazoa</taxon>
        <taxon>Ecdysozoa</taxon>
        <taxon>Arthropoda</taxon>
        <taxon>Chelicerata</taxon>
        <taxon>Arachnida</taxon>
        <taxon>Araneae</taxon>
        <taxon>Araneomorphae</taxon>
        <taxon>Entelegynae</taxon>
        <taxon>Araneoidea</taxon>
        <taxon>Araneidae</taxon>
        <taxon>Araneus</taxon>
    </lineage>
</organism>
<evidence type="ECO:0000313" key="4">
    <source>
        <dbReference type="Proteomes" id="UP000499080"/>
    </source>
</evidence>
<dbReference type="OrthoDB" id="6463207at2759"/>
<sequence>MFTDHKPLVYLFHKSSDKHSPRQQRHSEYISQFTTKIQYVVDDANVVADALFRISEISVPGVDFRQMALARITDEELQTLLKSNTGLKLQLLPTDNKCALYCDTSTNRIRPYVPREFRKRVFDAIQSLSHPGTKATLRLLRCRYVWKNMAKDTAARCRACLGCQKSKVFGHTKTPLGPFKSVYTLFIHVHIDVVGPLPPSRNNRYLLTCIDRFTRWVEAVLMVDQAATTIAQAFLQEWVSRFGIPEVITTDRGTKFQSHLFHNLANLLGSYKNLSTAYNPKSNGIIGRVHRQVKAALMAHCTADWVSELPLVLLGIRSSIKSEIGASSVELVYGTSLRLPGEFFRKFQNITQTQTEFLAELRRAMK</sequence>
<dbReference type="Proteomes" id="UP000499080">
    <property type="component" value="Unassembled WGS sequence"/>
</dbReference>
<dbReference type="EC" id="2.7.7.49" evidence="1"/>
<dbReference type="Gene3D" id="3.30.420.10">
    <property type="entry name" value="Ribonuclease H-like superfamily/Ribonuclease H"/>
    <property type="match status" value="1"/>
</dbReference>
<evidence type="ECO:0000259" key="2">
    <source>
        <dbReference type="PROSITE" id="PS50994"/>
    </source>
</evidence>
<dbReference type="AlphaFoldDB" id="A0A4Y2KDT8"/>
<accession>A0A4Y2KDT8</accession>
<proteinExistence type="predicted"/>
<dbReference type="GO" id="GO:0003676">
    <property type="term" value="F:nucleic acid binding"/>
    <property type="evidence" value="ECO:0007669"/>
    <property type="project" value="InterPro"/>
</dbReference>